<dbReference type="GO" id="GO:0006865">
    <property type="term" value="P:amino acid transport"/>
    <property type="evidence" value="ECO:0007669"/>
    <property type="project" value="UniProtKB-KW"/>
</dbReference>
<dbReference type="PROSITE" id="PS50928">
    <property type="entry name" value="ABC_TM1"/>
    <property type="match status" value="1"/>
</dbReference>
<dbReference type="Gene3D" id="1.10.3720.10">
    <property type="entry name" value="MetI-like"/>
    <property type="match status" value="1"/>
</dbReference>
<dbReference type="NCBIfam" id="TIGR01726">
    <property type="entry name" value="HEQRo_perm_3TM"/>
    <property type="match status" value="1"/>
</dbReference>
<accession>A0A1G8S9V3</accession>
<dbReference type="Proteomes" id="UP000199093">
    <property type="component" value="Unassembled WGS sequence"/>
</dbReference>
<dbReference type="InterPro" id="IPR043429">
    <property type="entry name" value="ArtM/GltK/GlnP/TcyL/YhdX-like"/>
</dbReference>
<keyword evidence="6" id="KW-0029">Amino-acid transport</keyword>
<keyword evidence="5 9" id="KW-0812">Transmembrane</keyword>
<feature type="transmembrane region" description="Helical" evidence="9">
    <location>
        <begin position="55"/>
        <end position="75"/>
    </location>
</feature>
<evidence type="ECO:0000256" key="2">
    <source>
        <dbReference type="ARBA" id="ARBA00010072"/>
    </source>
</evidence>
<gene>
    <name evidence="11" type="ORF">SAMN04487993_102376</name>
</gene>
<feature type="transmembrane region" description="Helical" evidence="9">
    <location>
        <begin position="81"/>
        <end position="103"/>
    </location>
</feature>
<evidence type="ECO:0000259" key="10">
    <source>
        <dbReference type="PROSITE" id="PS50928"/>
    </source>
</evidence>
<proteinExistence type="inferred from homology"/>
<evidence type="ECO:0000256" key="3">
    <source>
        <dbReference type="ARBA" id="ARBA00022448"/>
    </source>
</evidence>
<dbReference type="EMBL" id="FNEJ01000023">
    <property type="protein sequence ID" value="SDJ25998.1"/>
    <property type="molecule type" value="Genomic_DNA"/>
</dbReference>
<comment type="subcellular location">
    <subcellularLocation>
        <location evidence="1">Cell inner membrane</location>
        <topology evidence="1">Multi-pass membrane protein</topology>
    </subcellularLocation>
    <subcellularLocation>
        <location evidence="9">Cell membrane</location>
        <topology evidence="9">Multi-pass membrane protein</topology>
    </subcellularLocation>
</comment>
<dbReference type="PANTHER" id="PTHR30614:SF0">
    <property type="entry name" value="L-CYSTINE TRANSPORT SYSTEM PERMEASE PROTEIN TCYL"/>
    <property type="match status" value="1"/>
</dbReference>
<dbReference type="AlphaFoldDB" id="A0A1G8S9V3"/>
<evidence type="ECO:0000256" key="4">
    <source>
        <dbReference type="ARBA" id="ARBA00022475"/>
    </source>
</evidence>
<evidence type="ECO:0000313" key="11">
    <source>
        <dbReference type="EMBL" id="SDJ25998.1"/>
    </source>
</evidence>
<dbReference type="OrthoDB" id="9814550at2"/>
<protein>
    <submittedName>
        <fullName evidence="11">Amino acid ABC transporter membrane protein 2, PAAT family (TC 3.A.1.3.-)</fullName>
    </submittedName>
</protein>
<organism evidence="11 12">
    <name type="scientific">Salipiger marinus</name>
    <dbReference type="NCBI Taxonomy" id="555512"/>
    <lineage>
        <taxon>Bacteria</taxon>
        <taxon>Pseudomonadati</taxon>
        <taxon>Pseudomonadota</taxon>
        <taxon>Alphaproteobacteria</taxon>
        <taxon>Rhodobacterales</taxon>
        <taxon>Roseobacteraceae</taxon>
        <taxon>Salipiger</taxon>
    </lineage>
</organism>
<evidence type="ECO:0000256" key="5">
    <source>
        <dbReference type="ARBA" id="ARBA00022692"/>
    </source>
</evidence>
<keyword evidence="8 9" id="KW-0472">Membrane</keyword>
<reference evidence="11 12" key="1">
    <citation type="submission" date="2016-10" db="EMBL/GenBank/DDBJ databases">
        <authorList>
            <person name="de Groot N.N."/>
        </authorList>
    </citation>
    <scope>NUCLEOTIDE SEQUENCE [LARGE SCALE GENOMIC DNA]</scope>
    <source>
        <strain evidence="11 12">DSM 26424</strain>
    </source>
</reference>
<evidence type="ECO:0000313" key="12">
    <source>
        <dbReference type="Proteomes" id="UP000199093"/>
    </source>
</evidence>
<dbReference type="InterPro" id="IPR035906">
    <property type="entry name" value="MetI-like_sf"/>
</dbReference>
<comment type="similarity">
    <text evidence="2">Belongs to the binding-protein-dependent transport system permease family. HisMQ subfamily.</text>
</comment>
<feature type="transmembrane region" description="Helical" evidence="9">
    <location>
        <begin position="143"/>
        <end position="168"/>
    </location>
</feature>
<name>A0A1G8S9V3_9RHOB</name>
<evidence type="ECO:0000256" key="7">
    <source>
        <dbReference type="ARBA" id="ARBA00022989"/>
    </source>
</evidence>
<keyword evidence="7 9" id="KW-1133">Transmembrane helix</keyword>
<evidence type="ECO:0000256" key="9">
    <source>
        <dbReference type="RuleBase" id="RU363032"/>
    </source>
</evidence>
<evidence type="ECO:0000256" key="8">
    <source>
        <dbReference type="ARBA" id="ARBA00023136"/>
    </source>
</evidence>
<dbReference type="SUPFAM" id="SSF161098">
    <property type="entry name" value="MetI-like"/>
    <property type="match status" value="1"/>
</dbReference>
<feature type="transmembrane region" description="Helical" evidence="9">
    <location>
        <begin position="15"/>
        <end position="43"/>
    </location>
</feature>
<evidence type="ECO:0000256" key="6">
    <source>
        <dbReference type="ARBA" id="ARBA00022970"/>
    </source>
</evidence>
<keyword evidence="4" id="KW-1003">Cell membrane</keyword>
<dbReference type="InterPro" id="IPR010065">
    <property type="entry name" value="AA_ABC_transptr_permease_3TM"/>
</dbReference>
<sequence length="222" mass="23994">MNFDLNVILSKQDELLYGIAVTIFVWVVGTLASAALGFVIATARRYGGVLVDRALAVPVEVIRGTPFLVQLFLLYFGGPYIGLSLDALPAGLLALSIYGSAYFSEIFRAGYQSVPPGHVEAAETLGFTRGQVIRVILLPEMALLVLPPSVNMAIILLKETALLSLITVPEMTMTASAIGSQEYAFVEAMLLLALTYWILVELAGLLGRLAEKKLSRYRLAKA</sequence>
<dbReference type="STRING" id="555512.SAMN04487993_102376"/>
<keyword evidence="12" id="KW-1185">Reference proteome</keyword>
<dbReference type="CDD" id="cd06261">
    <property type="entry name" value="TM_PBP2"/>
    <property type="match status" value="1"/>
</dbReference>
<dbReference type="Pfam" id="PF00528">
    <property type="entry name" value="BPD_transp_1"/>
    <property type="match status" value="1"/>
</dbReference>
<dbReference type="RefSeq" id="WP_089850691.1">
    <property type="nucleotide sequence ID" value="NZ_FNEJ01000023.1"/>
</dbReference>
<dbReference type="PANTHER" id="PTHR30614">
    <property type="entry name" value="MEMBRANE COMPONENT OF AMINO ACID ABC TRANSPORTER"/>
    <property type="match status" value="1"/>
</dbReference>
<feature type="transmembrane region" description="Helical" evidence="9">
    <location>
        <begin position="188"/>
        <end position="209"/>
    </location>
</feature>
<evidence type="ECO:0000256" key="1">
    <source>
        <dbReference type="ARBA" id="ARBA00004429"/>
    </source>
</evidence>
<dbReference type="InterPro" id="IPR000515">
    <property type="entry name" value="MetI-like"/>
</dbReference>
<feature type="domain" description="ABC transmembrane type-1" evidence="10">
    <location>
        <begin position="19"/>
        <end position="204"/>
    </location>
</feature>
<dbReference type="GO" id="GO:0043190">
    <property type="term" value="C:ATP-binding cassette (ABC) transporter complex"/>
    <property type="evidence" value="ECO:0007669"/>
    <property type="project" value="InterPro"/>
</dbReference>
<dbReference type="GO" id="GO:0022857">
    <property type="term" value="F:transmembrane transporter activity"/>
    <property type="evidence" value="ECO:0007669"/>
    <property type="project" value="InterPro"/>
</dbReference>
<keyword evidence="3 9" id="KW-0813">Transport</keyword>